<dbReference type="Gene3D" id="3.60.20.10">
    <property type="entry name" value="Glutamine Phosphoribosylpyrophosphate, subunit 1, domain 1"/>
    <property type="match status" value="1"/>
</dbReference>
<keyword evidence="2 5" id="KW-0732">Signal</keyword>
<feature type="chain" id="PRO_5047343119" evidence="5">
    <location>
        <begin position="34"/>
        <end position="816"/>
    </location>
</feature>
<evidence type="ECO:0000313" key="6">
    <source>
        <dbReference type="EMBL" id="MFC5459773.1"/>
    </source>
</evidence>
<dbReference type="Proteomes" id="UP001596050">
    <property type="component" value="Unassembled WGS sequence"/>
</dbReference>
<dbReference type="InterPro" id="IPR043147">
    <property type="entry name" value="Penicillin_amidase_A-knob"/>
</dbReference>
<sequence>MKRQPGAPQRRLSPCFSRSLQAGIAASCLLVLAGCSDSDKPAPGTTPPPPVVTASRINVDVARTTYGVPHVRANDFRSLGYGLAYAYAQDNLCMFADTVLTVRGERSQFFGGEAKAPQRTGDEYGAASGFMDLKNEDSDFFFKGYLDINQLRANYAAGSAEPRELVEGYVEGYNRYVTNFAGQYPAACKDAKWVRPITVDDMYLIMAEKALHASGQVFSKDFVAAGRAVGGTVSLAARAGKAKLDPASLVAQLDKFNRQGIGSNGLAVGKDLSANGRGLLLGNPHYPWTSSDRFYQAHLTVPGRYDAMGVIIGGVPAIVIGFNRDVAWSHTVTTAIHFTTFRLALDPGDATGTTYLYDGKPVKMTSKTVAVDVLQADGTLAKRSKTFWFSQQGAVIVRPEAGMTWTASNAYVLADPNRNNTRMLEQWLGIGKATSVQSLKASLDQVVGLPWVNTVAADRAGNALYADASVVPHMDATKFGNGCLLLPAALMFDGSRSSCAWGQDANAPAGIFSPVNGPSMLRTDYVGNSNDSYWLTNPKALLTGPAPLGFSPLYGRVGVEQSLRTRIGFRQVEELIAQGKKLGLHELQTLAFANRLHAAELVLPELLPACSAGSDQVLLQACAALGAWDRKVNIDSRGAVLFREFWNTAASIPNKWAVPFNPADPVNTPHGVAPGAVPAMLTALKNAALKLQALGIPLDGALGDYQTETRNGKRYPLHGGIGNIDGSYNSLTMRSGLTATGYNGVHWGQSYIQTVTFDDAGPLAQAVLTYGQSTNPRSPYYTDQLGAFSRKEWPILPFAQDKIKADPNYMLLTLTE</sequence>
<keyword evidence="3" id="KW-0378">Hydrolase</keyword>
<evidence type="ECO:0000256" key="2">
    <source>
        <dbReference type="ARBA" id="ARBA00022729"/>
    </source>
</evidence>
<evidence type="ECO:0000256" key="1">
    <source>
        <dbReference type="ARBA" id="ARBA00006586"/>
    </source>
</evidence>
<dbReference type="PROSITE" id="PS51257">
    <property type="entry name" value="PROKAR_LIPOPROTEIN"/>
    <property type="match status" value="1"/>
</dbReference>
<keyword evidence="4" id="KW-0865">Zymogen</keyword>
<dbReference type="EMBL" id="JBHSMU010000009">
    <property type="protein sequence ID" value="MFC5459773.1"/>
    <property type="molecule type" value="Genomic_DNA"/>
</dbReference>
<dbReference type="Gene3D" id="2.30.120.10">
    <property type="match status" value="1"/>
</dbReference>
<dbReference type="InterPro" id="IPR023343">
    <property type="entry name" value="Penicillin_amidase_dom1"/>
</dbReference>
<feature type="signal peptide" evidence="5">
    <location>
        <begin position="1"/>
        <end position="33"/>
    </location>
</feature>
<dbReference type="InterPro" id="IPR002692">
    <property type="entry name" value="S45"/>
</dbReference>
<dbReference type="InterPro" id="IPR043146">
    <property type="entry name" value="Penicillin_amidase_N_B-knob"/>
</dbReference>
<dbReference type="Gene3D" id="1.10.1400.10">
    <property type="match status" value="1"/>
</dbReference>
<dbReference type="RefSeq" id="WP_379781952.1">
    <property type="nucleotide sequence ID" value="NZ_JBHSMU010000009.1"/>
</dbReference>
<organism evidence="6 7">
    <name type="scientific">Massilia niabensis</name>
    <dbReference type="NCBI Taxonomy" id="544910"/>
    <lineage>
        <taxon>Bacteria</taxon>
        <taxon>Pseudomonadati</taxon>
        <taxon>Pseudomonadota</taxon>
        <taxon>Betaproteobacteria</taxon>
        <taxon>Burkholderiales</taxon>
        <taxon>Oxalobacteraceae</taxon>
        <taxon>Telluria group</taxon>
        <taxon>Massilia</taxon>
    </lineage>
</organism>
<reference evidence="7" key="1">
    <citation type="journal article" date="2019" name="Int. J. Syst. Evol. Microbiol.">
        <title>The Global Catalogue of Microorganisms (GCM) 10K type strain sequencing project: providing services to taxonomists for standard genome sequencing and annotation.</title>
        <authorList>
            <consortium name="The Broad Institute Genomics Platform"/>
            <consortium name="The Broad Institute Genome Sequencing Center for Infectious Disease"/>
            <person name="Wu L."/>
            <person name="Ma J."/>
        </authorList>
    </citation>
    <scope>NUCLEOTIDE SEQUENCE [LARGE SCALE GENOMIC DNA]</scope>
    <source>
        <strain evidence="7">KACC 12649</strain>
    </source>
</reference>
<dbReference type="PANTHER" id="PTHR34218:SF3">
    <property type="entry name" value="ACYL-HOMOSERINE LACTONE ACYLASE PVDQ"/>
    <property type="match status" value="1"/>
</dbReference>
<keyword evidence="7" id="KW-1185">Reference proteome</keyword>
<dbReference type="Gene3D" id="1.10.439.10">
    <property type="entry name" value="Penicillin Amidohydrolase, domain 1"/>
    <property type="match status" value="1"/>
</dbReference>
<dbReference type="SUPFAM" id="SSF56235">
    <property type="entry name" value="N-terminal nucleophile aminohydrolases (Ntn hydrolases)"/>
    <property type="match status" value="1"/>
</dbReference>
<gene>
    <name evidence="6" type="ORF">ACFPN5_08115</name>
</gene>
<evidence type="ECO:0000256" key="5">
    <source>
        <dbReference type="SAM" id="SignalP"/>
    </source>
</evidence>
<evidence type="ECO:0000313" key="7">
    <source>
        <dbReference type="Proteomes" id="UP001596050"/>
    </source>
</evidence>
<comment type="similarity">
    <text evidence="1">Belongs to the peptidase S45 family.</text>
</comment>
<accession>A0ABW0L482</accession>
<evidence type="ECO:0000256" key="3">
    <source>
        <dbReference type="ARBA" id="ARBA00022801"/>
    </source>
</evidence>
<protein>
    <submittedName>
        <fullName evidence="6">Penicillin acylase family protein</fullName>
    </submittedName>
</protein>
<dbReference type="InterPro" id="IPR029055">
    <property type="entry name" value="Ntn_hydrolases_N"/>
</dbReference>
<dbReference type="PANTHER" id="PTHR34218">
    <property type="entry name" value="PEPTIDASE S45 PENICILLIN AMIDASE"/>
    <property type="match status" value="1"/>
</dbReference>
<comment type="caution">
    <text evidence="6">The sequence shown here is derived from an EMBL/GenBank/DDBJ whole genome shotgun (WGS) entry which is preliminary data.</text>
</comment>
<proteinExistence type="inferred from homology"/>
<evidence type="ECO:0000256" key="4">
    <source>
        <dbReference type="ARBA" id="ARBA00023145"/>
    </source>
</evidence>
<name>A0ABW0L482_9BURK</name>
<dbReference type="Pfam" id="PF01804">
    <property type="entry name" value="Penicil_amidase"/>
    <property type="match status" value="1"/>
</dbReference>